<dbReference type="AlphaFoldDB" id="A0A6A6Y7W4"/>
<evidence type="ECO:0000313" key="12">
    <source>
        <dbReference type="RefSeq" id="XP_033571734.1"/>
    </source>
</evidence>
<feature type="domain" description="Major facilitator superfamily (MFS) profile" evidence="9">
    <location>
        <begin position="15"/>
        <end position="474"/>
    </location>
</feature>
<feature type="transmembrane region" description="Helical" evidence="8">
    <location>
        <begin position="51"/>
        <end position="72"/>
    </location>
</feature>
<proteinExistence type="inferred from homology"/>
<evidence type="ECO:0000313" key="11">
    <source>
        <dbReference type="Proteomes" id="UP000504636"/>
    </source>
</evidence>
<protein>
    <submittedName>
        <fullName evidence="10 12">General substrate transporter</fullName>
    </submittedName>
</protein>
<dbReference type="PANTHER" id="PTHR48022">
    <property type="entry name" value="PLASTIDIC GLUCOSE TRANSPORTER 4"/>
    <property type="match status" value="1"/>
</dbReference>
<evidence type="ECO:0000256" key="7">
    <source>
        <dbReference type="RuleBase" id="RU003346"/>
    </source>
</evidence>
<feature type="transmembrane region" description="Helical" evidence="8">
    <location>
        <begin position="175"/>
        <end position="194"/>
    </location>
</feature>
<keyword evidence="5 8" id="KW-1133">Transmembrane helix</keyword>
<comment type="subcellular location">
    <subcellularLocation>
        <location evidence="1">Membrane</location>
        <topology evidence="1">Multi-pass membrane protein</topology>
    </subcellularLocation>
</comment>
<feature type="transmembrane region" description="Helical" evidence="8">
    <location>
        <begin position="356"/>
        <end position="374"/>
    </location>
</feature>
<reference evidence="12" key="3">
    <citation type="submission" date="2025-04" db="UniProtKB">
        <authorList>
            <consortium name="RefSeq"/>
        </authorList>
    </citation>
    <scope>IDENTIFICATION</scope>
    <source>
        <strain evidence="12">CBS 304.34</strain>
    </source>
</reference>
<dbReference type="InterPro" id="IPR036259">
    <property type="entry name" value="MFS_trans_sf"/>
</dbReference>
<feature type="transmembrane region" description="Helical" evidence="8">
    <location>
        <begin position="327"/>
        <end position="350"/>
    </location>
</feature>
<dbReference type="SUPFAM" id="SSF103473">
    <property type="entry name" value="MFS general substrate transporter"/>
    <property type="match status" value="1"/>
</dbReference>
<evidence type="ECO:0000313" key="10">
    <source>
        <dbReference type="EMBL" id="KAF2804770.1"/>
    </source>
</evidence>
<keyword evidence="11" id="KW-1185">Reference proteome</keyword>
<dbReference type="Proteomes" id="UP000504636">
    <property type="component" value="Unplaced"/>
</dbReference>
<accession>A0A6A6Y7W4</accession>
<dbReference type="PROSITE" id="PS50850">
    <property type="entry name" value="MFS"/>
    <property type="match status" value="1"/>
</dbReference>
<dbReference type="Pfam" id="PF00083">
    <property type="entry name" value="Sugar_tr"/>
    <property type="match status" value="1"/>
</dbReference>
<gene>
    <name evidence="10 12" type="ORF">BDZ99DRAFT_451190</name>
</gene>
<feature type="transmembrane region" description="Helical" evidence="8">
    <location>
        <begin position="421"/>
        <end position="440"/>
    </location>
</feature>
<feature type="transmembrane region" description="Helical" evidence="8">
    <location>
        <begin position="447"/>
        <end position="468"/>
    </location>
</feature>
<dbReference type="GO" id="GO:0016020">
    <property type="term" value="C:membrane"/>
    <property type="evidence" value="ECO:0007669"/>
    <property type="project" value="UniProtKB-SubCell"/>
</dbReference>
<keyword evidence="6 8" id="KW-0472">Membrane</keyword>
<evidence type="ECO:0000256" key="5">
    <source>
        <dbReference type="ARBA" id="ARBA00022989"/>
    </source>
</evidence>
<comment type="similarity">
    <text evidence="2 7">Belongs to the major facilitator superfamily. Sugar transporter (TC 2.A.1.1) family.</text>
</comment>
<keyword evidence="4 8" id="KW-0812">Transmembrane</keyword>
<feature type="transmembrane region" description="Helical" evidence="8">
    <location>
        <begin position="269"/>
        <end position="290"/>
    </location>
</feature>
<dbReference type="PANTHER" id="PTHR48022:SF47">
    <property type="entry name" value="MAJOR FACILITATOR SUPERFAMILY (MFS) PROFILE DOMAIN-CONTAINING PROTEIN"/>
    <property type="match status" value="1"/>
</dbReference>
<dbReference type="PROSITE" id="PS00217">
    <property type="entry name" value="SUGAR_TRANSPORT_2"/>
    <property type="match status" value="1"/>
</dbReference>
<dbReference type="GeneID" id="54459089"/>
<dbReference type="InterPro" id="IPR005829">
    <property type="entry name" value="Sugar_transporter_CS"/>
</dbReference>
<organism evidence="10">
    <name type="scientific">Mytilinidion resinicola</name>
    <dbReference type="NCBI Taxonomy" id="574789"/>
    <lineage>
        <taxon>Eukaryota</taxon>
        <taxon>Fungi</taxon>
        <taxon>Dikarya</taxon>
        <taxon>Ascomycota</taxon>
        <taxon>Pezizomycotina</taxon>
        <taxon>Dothideomycetes</taxon>
        <taxon>Pleosporomycetidae</taxon>
        <taxon>Mytilinidiales</taxon>
        <taxon>Mytilinidiaceae</taxon>
        <taxon>Mytilinidion</taxon>
    </lineage>
</organism>
<evidence type="ECO:0000256" key="6">
    <source>
        <dbReference type="ARBA" id="ARBA00023136"/>
    </source>
</evidence>
<dbReference type="PRINTS" id="PR00171">
    <property type="entry name" value="SUGRTRNSPORT"/>
</dbReference>
<dbReference type="RefSeq" id="XP_033571734.1">
    <property type="nucleotide sequence ID" value="XM_033718196.1"/>
</dbReference>
<evidence type="ECO:0000256" key="4">
    <source>
        <dbReference type="ARBA" id="ARBA00022692"/>
    </source>
</evidence>
<evidence type="ECO:0000259" key="9">
    <source>
        <dbReference type="PROSITE" id="PS50850"/>
    </source>
</evidence>
<dbReference type="NCBIfam" id="TIGR00879">
    <property type="entry name" value="SP"/>
    <property type="match status" value="1"/>
</dbReference>
<dbReference type="InterPro" id="IPR050360">
    <property type="entry name" value="MFS_Sugar_Transporters"/>
</dbReference>
<name>A0A6A6Y7W4_9PEZI</name>
<feature type="transmembrane region" description="Helical" evidence="8">
    <location>
        <begin position="142"/>
        <end position="163"/>
    </location>
</feature>
<sequence>MKLLNTPKTYNVYFLAMIATMGGMLFGFDISSMSAIIGTKQYIDYFDNPHGVIQGTIGSALAAGSIFGSIIAGPISDKIGRRDSVMFACLWWLVGTTIQVACNGRGMLIAGRVLNGVTVGITSSQVPVYLAEIARHDKRGAIILIQQLAIEWGILIMYFIGYGCSFIPGNASFRTAWGIQFVPCVLLMCGLPFLPRSPRWLAKVDRTDEAIHILAKIQAGGDTQDPMVIAEYEEIVAVLAAERLAGKGWKKFFRNGMWRRTMAGFTVQAWQQLSGANVMTYYIVYVFQMANLTGNVNLISSGVQYALFIIFTTIMFFMVDKIGRRPLLVYGALGMGICHFVVGGTLGAHYEYVPGMSFHLISSYAGGVDGNLNVLMRVTGSASYTVIAFCYILIIIYALTLAPICWIYAAEVWSLETRATGMGISAVGNWLFNFALGLFIPPAFRNILWKSFIVFGVLCLGAAAQFYLTYPETCGKTIEEIELLFSKDGPHAWKTSKGNSRLDAEIAEVRRAQEKGARNVSITSVIERERLAMIGAKGNKEQPIKEQTVEEKETV</sequence>
<evidence type="ECO:0000256" key="1">
    <source>
        <dbReference type="ARBA" id="ARBA00004141"/>
    </source>
</evidence>
<feature type="transmembrane region" description="Helical" evidence="8">
    <location>
        <begin position="302"/>
        <end position="320"/>
    </location>
</feature>
<dbReference type="InterPro" id="IPR005828">
    <property type="entry name" value="MFS_sugar_transport-like"/>
</dbReference>
<dbReference type="GO" id="GO:0005351">
    <property type="term" value="F:carbohydrate:proton symporter activity"/>
    <property type="evidence" value="ECO:0007669"/>
    <property type="project" value="TreeGrafter"/>
</dbReference>
<dbReference type="InterPro" id="IPR003663">
    <property type="entry name" value="Sugar/inositol_transpt"/>
</dbReference>
<evidence type="ECO:0000256" key="3">
    <source>
        <dbReference type="ARBA" id="ARBA00022448"/>
    </source>
</evidence>
<dbReference type="InterPro" id="IPR020846">
    <property type="entry name" value="MFS_dom"/>
</dbReference>
<dbReference type="FunFam" id="1.20.1250.20:FF:000026">
    <property type="entry name" value="MFS quinate transporter QutD"/>
    <property type="match status" value="1"/>
</dbReference>
<reference evidence="12" key="2">
    <citation type="submission" date="2020-04" db="EMBL/GenBank/DDBJ databases">
        <authorList>
            <consortium name="NCBI Genome Project"/>
        </authorList>
    </citation>
    <scope>NUCLEOTIDE SEQUENCE</scope>
    <source>
        <strain evidence="12">CBS 304.34</strain>
    </source>
</reference>
<feature type="transmembrane region" description="Helical" evidence="8">
    <location>
        <begin position="386"/>
        <end position="409"/>
    </location>
</feature>
<evidence type="ECO:0000256" key="2">
    <source>
        <dbReference type="ARBA" id="ARBA00010992"/>
    </source>
</evidence>
<dbReference type="Gene3D" id="1.20.1250.20">
    <property type="entry name" value="MFS general substrate transporter like domains"/>
    <property type="match status" value="1"/>
</dbReference>
<dbReference type="OrthoDB" id="4142200at2759"/>
<dbReference type="EMBL" id="MU003711">
    <property type="protein sequence ID" value="KAF2804770.1"/>
    <property type="molecule type" value="Genomic_DNA"/>
</dbReference>
<evidence type="ECO:0000256" key="8">
    <source>
        <dbReference type="SAM" id="Phobius"/>
    </source>
</evidence>
<dbReference type="PROSITE" id="PS00216">
    <property type="entry name" value="SUGAR_TRANSPORT_1"/>
    <property type="match status" value="2"/>
</dbReference>
<keyword evidence="3 7" id="KW-0813">Transport</keyword>
<reference evidence="10 12" key="1">
    <citation type="journal article" date="2020" name="Stud. Mycol.">
        <title>101 Dothideomycetes genomes: a test case for predicting lifestyles and emergence of pathogens.</title>
        <authorList>
            <person name="Haridas S."/>
            <person name="Albert R."/>
            <person name="Binder M."/>
            <person name="Bloem J."/>
            <person name="Labutti K."/>
            <person name="Salamov A."/>
            <person name="Andreopoulos B."/>
            <person name="Baker S."/>
            <person name="Barry K."/>
            <person name="Bills G."/>
            <person name="Bluhm B."/>
            <person name="Cannon C."/>
            <person name="Castanera R."/>
            <person name="Culley D."/>
            <person name="Daum C."/>
            <person name="Ezra D."/>
            <person name="Gonzalez J."/>
            <person name="Henrissat B."/>
            <person name="Kuo A."/>
            <person name="Liang C."/>
            <person name="Lipzen A."/>
            <person name="Lutzoni F."/>
            <person name="Magnuson J."/>
            <person name="Mondo S."/>
            <person name="Nolan M."/>
            <person name="Ohm R."/>
            <person name="Pangilinan J."/>
            <person name="Park H.-J."/>
            <person name="Ramirez L."/>
            <person name="Alfaro M."/>
            <person name="Sun H."/>
            <person name="Tritt A."/>
            <person name="Yoshinaga Y."/>
            <person name="Zwiers L.-H."/>
            <person name="Turgeon B."/>
            <person name="Goodwin S."/>
            <person name="Spatafora J."/>
            <person name="Crous P."/>
            <person name="Grigoriev I."/>
        </authorList>
    </citation>
    <scope>NUCLEOTIDE SEQUENCE</scope>
    <source>
        <strain evidence="10 12">CBS 304.34</strain>
    </source>
</reference>
<feature type="transmembrane region" description="Helical" evidence="8">
    <location>
        <begin position="12"/>
        <end position="31"/>
    </location>
</feature>